<evidence type="ECO:0000256" key="1">
    <source>
        <dbReference type="SAM" id="MobiDB-lite"/>
    </source>
</evidence>
<reference evidence="2 3" key="1">
    <citation type="journal article" date="2022" name="Front. Microbiol.">
        <title>Commensal bacteria contribute to the growth of multidrug-resistant Avibacterium paragallinarum in chickens.</title>
        <authorList>
            <person name="Zhu J."/>
            <person name="Chen Y."/>
            <person name="Wu Y."/>
            <person name="Wang Y."/>
            <person name="Zhu K."/>
        </authorList>
    </citation>
    <scope>NUCLEOTIDE SEQUENCE [LARGE SCALE GENOMIC DNA]</scope>
    <source>
        <strain evidence="2 3">AV25</strain>
    </source>
</reference>
<evidence type="ECO:0000313" key="2">
    <source>
        <dbReference type="EMBL" id="MEE6041812.1"/>
    </source>
</evidence>
<sequence length="50" mass="5763">MLIFLLYDEGNEKRIAKGISRSTALSRKRTKSTARRTAYEMKTSPRAFNP</sequence>
<dbReference type="EMBL" id="JAMDKF010000015">
    <property type="protein sequence ID" value="MEE6041812.1"/>
    <property type="molecule type" value="Genomic_DNA"/>
</dbReference>
<keyword evidence="3" id="KW-1185">Reference proteome</keyword>
<dbReference type="GeneID" id="66255037"/>
<feature type="region of interest" description="Disordered" evidence="1">
    <location>
        <begin position="24"/>
        <end position="50"/>
    </location>
</feature>
<name>A0ABU7QIM1_AVIPA</name>
<dbReference type="Proteomes" id="UP001347884">
    <property type="component" value="Unassembled WGS sequence"/>
</dbReference>
<proteinExistence type="predicted"/>
<gene>
    <name evidence="2" type="ORF">M5S13_07920</name>
</gene>
<protein>
    <submittedName>
        <fullName evidence="2">Uncharacterized protein</fullName>
    </submittedName>
</protein>
<comment type="caution">
    <text evidence="2">The sequence shown here is derived from an EMBL/GenBank/DDBJ whole genome shotgun (WGS) entry which is preliminary data.</text>
</comment>
<accession>A0ABU7QIM1</accession>
<evidence type="ECO:0000313" key="3">
    <source>
        <dbReference type="Proteomes" id="UP001347884"/>
    </source>
</evidence>
<dbReference type="RefSeq" id="WP_156127751.1">
    <property type="nucleotide sequence ID" value="NZ_CP034110.1"/>
</dbReference>
<organism evidence="2 3">
    <name type="scientific">Avibacterium paragallinarum</name>
    <name type="common">Haemophilus gallinarum</name>
    <dbReference type="NCBI Taxonomy" id="728"/>
    <lineage>
        <taxon>Bacteria</taxon>
        <taxon>Pseudomonadati</taxon>
        <taxon>Pseudomonadota</taxon>
        <taxon>Gammaproteobacteria</taxon>
        <taxon>Pasteurellales</taxon>
        <taxon>Pasteurellaceae</taxon>
        <taxon>Avibacterium</taxon>
    </lineage>
</organism>